<dbReference type="EMBL" id="DS989873">
    <property type="protein sequence ID" value="EDX71422.1"/>
    <property type="molecule type" value="Genomic_DNA"/>
</dbReference>
<dbReference type="AlphaFoldDB" id="B4W325"/>
<feature type="transmembrane region" description="Helical" evidence="1">
    <location>
        <begin position="475"/>
        <end position="499"/>
    </location>
</feature>
<evidence type="ECO:0000313" key="2">
    <source>
        <dbReference type="EMBL" id="EDX71422.1"/>
    </source>
</evidence>
<feature type="transmembrane region" description="Helical" evidence="1">
    <location>
        <begin position="211"/>
        <end position="231"/>
    </location>
</feature>
<proteinExistence type="predicted"/>
<feature type="transmembrane region" description="Helical" evidence="1">
    <location>
        <begin position="446"/>
        <end position="468"/>
    </location>
</feature>
<dbReference type="Proteomes" id="UP000003835">
    <property type="component" value="Unassembled WGS sequence"/>
</dbReference>
<organism evidence="2 3">
    <name type="scientific">Coleofasciculus chthonoplastes PCC 7420</name>
    <dbReference type="NCBI Taxonomy" id="118168"/>
    <lineage>
        <taxon>Bacteria</taxon>
        <taxon>Bacillati</taxon>
        <taxon>Cyanobacteriota</taxon>
        <taxon>Cyanophyceae</taxon>
        <taxon>Coleofasciculales</taxon>
        <taxon>Coleofasciculaceae</taxon>
        <taxon>Coleofasciculus</taxon>
    </lineage>
</organism>
<feature type="transmembrane region" description="Helical" evidence="1">
    <location>
        <begin position="28"/>
        <end position="49"/>
    </location>
</feature>
<feature type="transmembrane region" description="Helical" evidence="1">
    <location>
        <begin position="416"/>
        <end position="434"/>
    </location>
</feature>
<keyword evidence="3" id="KW-1185">Reference proteome</keyword>
<keyword evidence="1" id="KW-1133">Transmembrane helix</keyword>
<dbReference type="HOGENOM" id="CLU_031448_0_0_3"/>
<dbReference type="eggNOG" id="COG1668">
    <property type="taxonomic scope" value="Bacteria"/>
</dbReference>
<protein>
    <submittedName>
        <fullName evidence="2">Uncharacterized protein</fullName>
    </submittedName>
</protein>
<feature type="transmembrane region" description="Helical" evidence="1">
    <location>
        <begin position="153"/>
        <end position="175"/>
    </location>
</feature>
<feature type="transmembrane region" description="Helical" evidence="1">
    <location>
        <begin position="181"/>
        <end position="204"/>
    </location>
</feature>
<feature type="transmembrane region" description="Helical" evidence="1">
    <location>
        <begin position="361"/>
        <end position="379"/>
    </location>
</feature>
<dbReference type="STRING" id="118168.MC7420_1636"/>
<feature type="transmembrane region" description="Helical" evidence="1">
    <location>
        <begin position="286"/>
        <end position="305"/>
    </location>
</feature>
<feature type="transmembrane region" description="Helical" evidence="1">
    <location>
        <begin position="97"/>
        <end position="118"/>
    </location>
</feature>
<feature type="transmembrane region" description="Helical" evidence="1">
    <location>
        <begin position="519"/>
        <end position="539"/>
    </location>
</feature>
<dbReference type="OrthoDB" id="458286at2"/>
<reference evidence="2 3" key="1">
    <citation type="submission" date="2008-07" db="EMBL/GenBank/DDBJ databases">
        <authorList>
            <person name="Tandeau de Marsac N."/>
            <person name="Ferriera S."/>
            <person name="Johnson J."/>
            <person name="Kravitz S."/>
            <person name="Beeson K."/>
            <person name="Sutton G."/>
            <person name="Rogers Y.-H."/>
            <person name="Friedman R."/>
            <person name="Frazier M."/>
            <person name="Venter J.C."/>
        </authorList>
    </citation>
    <scope>NUCLEOTIDE SEQUENCE [LARGE SCALE GENOMIC DNA]</scope>
    <source>
        <strain evidence="2 3">PCC 7420</strain>
    </source>
</reference>
<keyword evidence="1" id="KW-0472">Membrane</keyword>
<dbReference type="RefSeq" id="WP_006105774.1">
    <property type="nucleotide sequence ID" value="NZ_DS989873.1"/>
</dbReference>
<keyword evidence="1" id="KW-0812">Transmembrane</keyword>
<feature type="transmembrane region" description="Helical" evidence="1">
    <location>
        <begin position="325"/>
        <end position="341"/>
    </location>
</feature>
<accession>B4W325</accession>
<gene>
    <name evidence="2" type="ORF">MC7420_1636</name>
</gene>
<name>B4W325_9CYAN</name>
<evidence type="ECO:0000256" key="1">
    <source>
        <dbReference type="SAM" id="Phobius"/>
    </source>
</evidence>
<evidence type="ECO:0000313" key="3">
    <source>
        <dbReference type="Proteomes" id="UP000003835"/>
    </source>
</evidence>
<sequence>MALNLVNQLGEWNPQLFREIKGRLKPRNILIAVAMSFLGQLLLLMAFAGKLPVAKDTMMVYNRYCTGSTEEYSTIPACLSDGLGGFVINWSLWWQDVFLGLSLIGIFALLVVGTYMLISDLSQEERRGTLNFLRLTPGSTLSILGGKLLGVPLLLYLVAALALPLHLVAGLAGHIALSQILAFYTVLGASCLFFFSGALLFGLVGNWLGGFQAWLGGGAILLFLSISTSVIDGGMNHDPTDWLTLFNPAILLPYLIDSSSLNVVNTYPNGDFWDLGWFYLSLGQTIWMMAGFAILNAGLWSYWIWQGLNRNFHNPTATLLSKRQSYRLTACFEVMILGFALNPQVHEWKSYAEGLFENLEILLVFNLILFLGLIAALSPHRQTMQDWARYRHAKRSSRKAGIMADLIWGRTSPAPVAIFLNLAIASAILLPWILLWSPSEYKTPAILGLLVTVSLIVFYASIGQLMLLMKTPKRAVWAATVVGGLIILPPIILEVLSMSPLVKPAVWLFSAFPWASIEYTAGTSVLFALVGQSLALVLLNLQLTRQLKKAGESSTKALLSGQMPLEIQ</sequence>